<dbReference type="Proteomes" id="UP000069705">
    <property type="component" value="Unassembled WGS sequence"/>
</dbReference>
<proteinExistence type="predicted"/>
<comment type="caution">
    <text evidence="1">The sequence shown here is derived from an EMBL/GenBank/DDBJ whole genome shotgun (WGS) entry which is preliminary data.</text>
</comment>
<reference evidence="1 2" key="1">
    <citation type="journal article" date="2016" name="Genome Announc.">
        <title>Draft Genome Sequences of Five Rapidly Growing Mycobacterium Species, M. thermoresistibile, M. fortuitum subsp. acetamidolyticum, M. canariasense, M. brisbanense, and M. novocastrense.</title>
        <authorList>
            <person name="Katahira K."/>
            <person name="Ogura Y."/>
            <person name="Gotoh Y."/>
            <person name="Hayashi T."/>
        </authorList>
    </citation>
    <scope>NUCLEOTIDE SEQUENCE [LARGE SCALE GENOMIC DNA]</scope>
    <source>
        <strain evidence="1 2">JCM6368</strain>
    </source>
</reference>
<sequence length="109" mass="11522">MCGQQRFLYGVVGVFMVVAGQKRQPSQLAVVPVDQFFECIPVSGDVGGQQFGVGAWGGPVCPARRPRDRLTGSPEPSHTLNLNAVLPPLGHLFARGGVTPAQRPDGAWG</sequence>
<accession>A0A100WXN4</accession>
<gene>
    <name evidence="1" type="ORF">RMCFA_6472</name>
</gene>
<name>A0A100WXN4_MYCFO</name>
<evidence type="ECO:0000313" key="1">
    <source>
        <dbReference type="EMBL" id="GAT06361.1"/>
    </source>
</evidence>
<dbReference type="AlphaFoldDB" id="A0A100WXN4"/>
<evidence type="ECO:0000313" key="2">
    <source>
        <dbReference type="Proteomes" id="UP000069705"/>
    </source>
</evidence>
<dbReference type="EMBL" id="BCSZ01000076">
    <property type="protein sequence ID" value="GAT06361.1"/>
    <property type="molecule type" value="Genomic_DNA"/>
</dbReference>
<reference evidence="2" key="2">
    <citation type="submission" date="2016-02" db="EMBL/GenBank/DDBJ databases">
        <title>Draft genome sequence of five rapidly growing Mycobacterium species.</title>
        <authorList>
            <person name="Katahira K."/>
            <person name="Gotou Y."/>
            <person name="Iida K."/>
            <person name="Ogura Y."/>
            <person name="Hayashi T."/>
        </authorList>
    </citation>
    <scope>NUCLEOTIDE SEQUENCE [LARGE SCALE GENOMIC DNA]</scope>
    <source>
        <strain evidence="2">JCM6368</strain>
    </source>
</reference>
<protein>
    <submittedName>
        <fullName evidence="1">Uncharacterized protein</fullName>
    </submittedName>
</protein>
<organism evidence="1 2">
    <name type="scientific">Mycolicibacterium fortuitum subsp. acetamidolyticum</name>
    <dbReference type="NCBI Taxonomy" id="144550"/>
    <lineage>
        <taxon>Bacteria</taxon>
        <taxon>Bacillati</taxon>
        <taxon>Actinomycetota</taxon>
        <taxon>Actinomycetes</taxon>
        <taxon>Mycobacteriales</taxon>
        <taxon>Mycobacteriaceae</taxon>
        <taxon>Mycolicibacterium</taxon>
    </lineage>
</organism>